<dbReference type="Proteomes" id="UP001208938">
    <property type="component" value="Unassembled WGS sequence"/>
</dbReference>
<keyword evidence="2" id="KW-1185">Reference proteome</keyword>
<protein>
    <recommendedName>
        <fullName evidence="3">HEAT repeat domain-containing protein</fullName>
    </recommendedName>
</protein>
<sequence>MIQQIQHQAAVSIPRPVSALPALVHQALRDLKPLSRVPDEQIAAIGEQCGTAEIAAAIAWLDALARDRREVHDADRTALTEILRLQDVLHGLLCRVPCRHFETVAAGLKSPEWRTRIHVAIALDALDRRAAMPHLRRALAREQDNQAGQVMALTLARAESEGA</sequence>
<accession>A0ABT3H5H1</accession>
<dbReference type="EMBL" id="JAPDFL010000002">
    <property type="protein sequence ID" value="MCW1935027.1"/>
    <property type="molecule type" value="Genomic_DNA"/>
</dbReference>
<proteinExistence type="predicted"/>
<reference evidence="1 2" key="1">
    <citation type="submission" date="2022-10" db="EMBL/GenBank/DDBJ databases">
        <title>Pararhodobacter sp. nov., isolated from marine algae.</title>
        <authorList>
            <person name="Choi B.J."/>
            <person name="Kim J.M."/>
            <person name="Lee J.K."/>
            <person name="Choi D.G."/>
            <person name="Jeon C.O."/>
        </authorList>
    </citation>
    <scope>NUCLEOTIDE SEQUENCE [LARGE SCALE GENOMIC DNA]</scope>
    <source>
        <strain evidence="1 2">ZQ420</strain>
    </source>
</reference>
<evidence type="ECO:0008006" key="3">
    <source>
        <dbReference type="Google" id="ProtNLM"/>
    </source>
</evidence>
<dbReference type="RefSeq" id="WP_264507912.1">
    <property type="nucleotide sequence ID" value="NZ_JAPDFL010000002.1"/>
</dbReference>
<comment type="caution">
    <text evidence="1">The sequence shown here is derived from an EMBL/GenBank/DDBJ whole genome shotgun (WGS) entry which is preliminary data.</text>
</comment>
<evidence type="ECO:0000313" key="2">
    <source>
        <dbReference type="Proteomes" id="UP001208938"/>
    </source>
</evidence>
<name>A0ABT3H5H1_9RHOB</name>
<evidence type="ECO:0000313" key="1">
    <source>
        <dbReference type="EMBL" id="MCW1935027.1"/>
    </source>
</evidence>
<organism evidence="1 2">
    <name type="scientific">Pararhodobacter zhoushanensis</name>
    <dbReference type="NCBI Taxonomy" id="2479545"/>
    <lineage>
        <taxon>Bacteria</taxon>
        <taxon>Pseudomonadati</taxon>
        <taxon>Pseudomonadota</taxon>
        <taxon>Alphaproteobacteria</taxon>
        <taxon>Rhodobacterales</taxon>
        <taxon>Paracoccaceae</taxon>
        <taxon>Pararhodobacter</taxon>
    </lineage>
</organism>
<gene>
    <name evidence="1" type="ORF">OKW52_22910</name>
</gene>